<evidence type="ECO:0000256" key="1">
    <source>
        <dbReference type="ARBA" id="ARBA00022670"/>
    </source>
</evidence>
<feature type="chain" id="PRO_5046516236" evidence="7">
    <location>
        <begin position="26"/>
        <end position="268"/>
    </location>
</feature>
<gene>
    <name evidence="9" type="ORF">ACFOHL_05120</name>
</gene>
<dbReference type="InterPro" id="IPR001915">
    <property type="entry name" value="Peptidase_M48"/>
</dbReference>
<evidence type="ECO:0000256" key="6">
    <source>
        <dbReference type="RuleBase" id="RU003983"/>
    </source>
</evidence>
<dbReference type="EMBL" id="JBHRSW010000006">
    <property type="protein sequence ID" value="MFC3120989.1"/>
    <property type="molecule type" value="Genomic_DNA"/>
</dbReference>
<dbReference type="PROSITE" id="PS51257">
    <property type="entry name" value="PROKAR_LIPOPROTEIN"/>
    <property type="match status" value="1"/>
</dbReference>
<dbReference type="PANTHER" id="PTHR22726:SF24">
    <property type="entry name" value="M48 FAMILY METALLOPEPTIDASE"/>
    <property type="match status" value="1"/>
</dbReference>
<keyword evidence="7" id="KW-0732">Signal</keyword>
<comment type="cofactor">
    <cofactor evidence="6">
        <name>Zn(2+)</name>
        <dbReference type="ChEBI" id="CHEBI:29105"/>
    </cofactor>
    <text evidence="6">Binds 1 zinc ion per subunit.</text>
</comment>
<dbReference type="Gene3D" id="3.30.2010.10">
    <property type="entry name" value="Metalloproteases ('zincins'), catalytic domain"/>
    <property type="match status" value="1"/>
</dbReference>
<evidence type="ECO:0000313" key="10">
    <source>
        <dbReference type="Proteomes" id="UP001595478"/>
    </source>
</evidence>
<organism evidence="9 10">
    <name type="scientific">Agaribacter flavus</name>
    <dbReference type="NCBI Taxonomy" id="1902781"/>
    <lineage>
        <taxon>Bacteria</taxon>
        <taxon>Pseudomonadati</taxon>
        <taxon>Pseudomonadota</taxon>
        <taxon>Gammaproteobacteria</taxon>
        <taxon>Alteromonadales</taxon>
        <taxon>Alteromonadaceae</taxon>
        <taxon>Agaribacter</taxon>
    </lineage>
</organism>
<dbReference type="Pfam" id="PF01435">
    <property type="entry name" value="Peptidase_M48"/>
    <property type="match status" value="1"/>
</dbReference>
<keyword evidence="1 6" id="KW-0645">Protease</keyword>
<sequence>MQVYNKKYYLAVSAIFVSVLLSACATSPTGRNQILLFTESQLANSGSQAFAAMKTQQKISSKRVTNNYVQCITSAITKQVSEDIFSGDWEVVVFDDPAANAFALPGGKIGVYTGLLEIADSQAQVASVIGHEVGHVIAQHGNERMSQSQLIGIGQQVVNQVLATNEVAGSQAIMSALGLGIQVGISLPYSRIHESEADLIGLDLMARAGFDPRESVKLWENMSKNEGGSRQPEFLSTHPAPQTRIEQLQSNMDSAMTIYQAAANKPKC</sequence>
<dbReference type="CDD" id="cd07331">
    <property type="entry name" value="M48C_Oma1_like"/>
    <property type="match status" value="1"/>
</dbReference>
<dbReference type="InterPro" id="IPR051156">
    <property type="entry name" value="Mito/Outer_Membr_Metalloprot"/>
</dbReference>
<keyword evidence="4 6" id="KW-0862">Zinc</keyword>
<dbReference type="PANTHER" id="PTHR22726">
    <property type="entry name" value="METALLOENDOPEPTIDASE OMA1"/>
    <property type="match status" value="1"/>
</dbReference>
<feature type="signal peptide" evidence="7">
    <location>
        <begin position="1"/>
        <end position="25"/>
    </location>
</feature>
<protein>
    <submittedName>
        <fullName evidence="9">M48 family metallopeptidase</fullName>
    </submittedName>
</protein>
<keyword evidence="5 6" id="KW-0482">Metalloprotease</keyword>
<evidence type="ECO:0000256" key="3">
    <source>
        <dbReference type="ARBA" id="ARBA00022801"/>
    </source>
</evidence>
<evidence type="ECO:0000259" key="8">
    <source>
        <dbReference type="Pfam" id="PF01435"/>
    </source>
</evidence>
<keyword evidence="3 6" id="KW-0378">Hydrolase</keyword>
<keyword evidence="2" id="KW-0479">Metal-binding</keyword>
<accession>A0ABV7FL03</accession>
<keyword evidence="10" id="KW-1185">Reference proteome</keyword>
<evidence type="ECO:0000313" key="9">
    <source>
        <dbReference type="EMBL" id="MFC3120989.1"/>
    </source>
</evidence>
<name>A0ABV7FL03_9ALTE</name>
<dbReference type="Proteomes" id="UP001595478">
    <property type="component" value="Unassembled WGS sequence"/>
</dbReference>
<evidence type="ECO:0000256" key="7">
    <source>
        <dbReference type="SAM" id="SignalP"/>
    </source>
</evidence>
<comment type="similarity">
    <text evidence="6">Belongs to the peptidase M48 family.</text>
</comment>
<evidence type="ECO:0000256" key="5">
    <source>
        <dbReference type="ARBA" id="ARBA00023049"/>
    </source>
</evidence>
<dbReference type="RefSeq" id="WP_376919127.1">
    <property type="nucleotide sequence ID" value="NZ_JBHRSW010000006.1"/>
</dbReference>
<reference evidence="10" key="1">
    <citation type="journal article" date="2019" name="Int. J. Syst. Evol. Microbiol.">
        <title>The Global Catalogue of Microorganisms (GCM) 10K type strain sequencing project: providing services to taxonomists for standard genome sequencing and annotation.</title>
        <authorList>
            <consortium name="The Broad Institute Genomics Platform"/>
            <consortium name="The Broad Institute Genome Sequencing Center for Infectious Disease"/>
            <person name="Wu L."/>
            <person name="Ma J."/>
        </authorList>
    </citation>
    <scope>NUCLEOTIDE SEQUENCE [LARGE SCALE GENOMIC DNA]</scope>
    <source>
        <strain evidence="10">KCTC 52473</strain>
    </source>
</reference>
<feature type="domain" description="Peptidase M48" evidence="8">
    <location>
        <begin position="66"/>
        <end position="250"/>
    </location>
</feature>
<proteinExistence type="inferred from homology"/>
<comment type="caution">
    <text evidence="9">The sequence shown here is derived from an EMBL/GenBank/DDBJ whole genome shotgun (WGS) entry which is preliminary data.</text>
</comment>
<evidence type="ECO:0000256" key="4">
    <source>
        <dbReference type="ARBA" id="ARBA00022833"/>
    </source>
</evidence>
<evidence type="ECO:0000256" key="2">
    <source>
        <dbReference type="ARBA" id="ARBA00022723"/>
    </source>
</evidence>